<accession>A0ABR3ELS6</accession>
<feature type="compositionally biased region" description="Basic and acidic residues" evidence="2">
    <location>
        <begin position="301"/>
        <end position="319"/>
    </location>
</feature>
<comment type="caution">
    <text evidence="3">The sequence shown here is derived from an EMBL/GenBank/DDBJ whole genome shotgun (WGS) entry which is preliminary data.</text>
</comment>
<dbReference type="EMBL" id="JBAHYK010003165">
    <property type="protein sequence ID" value="KAL0563834.1"/>
    <property type="molecule type" value="Genomic_DNA"/>
</dbReference>
<gene>
    <name evidence="3" type="ORF">V5O48_018230</name>
</gene>
<reference evidence="3 4" key="1">
    <citation type="submission" date="2024-02" db="EMBL/GenBank/DDBJ databases">
        <title>A draft genome for the cacao thread blight pathogen Marasmius crinis-equi.</title>
        <authorList>
            <person name="Cohen S.P."/>
            <person name="Baruah I.K."/>
            <person name="Amoako-Attah I."/>
            <person name="Bukari Y."/>
            <person name="Meinhardt L.W."/>
            <person name="Bailey B.A."/>
        </authorList>
    </citation>
    <scope>NUCLEOTIDE SEQUENCE [LARGE SCALE GENOMIC DNA]</scope>
    <source>
        <strain evidence="3 4">GH-76</strain>
    </source>
</reference>
<feature type="compositionally biased region" description="Acidic residues" evidence="2">
    <location>
        <begin position="320"/>
        <end position="339"/>
    </location>
</feature>
<keyword evidence="4" id="KW-1185">Reference proteome</keyword>
<dbReference type="Proteomes" id="UP001465976">
    <property type="component" value="Unassembled WGS sequence"/>
</dbReference>
<protein>
    <submittedName>
        <fullName evidence="3">Uncharacterized protein</fullName>
    </submittedName>
</protein>
<sequence length="593" mass="64831">MSSLASASLSAVPLVNFNEEVSAVLAQERKALAKLRNDVNLLEKKVRRDEKYPPKNQELVLGRSRLLTKSRAELEGFVERVEALEKGDFSAFPQLQAHRPQKRKAPEIDENNGMESDLTEPSDVEDERAGADSTLEAGRSEHQAKRRRAADASGNELEGTSGATSGEEVAVGPTSSSSRTRVEASPPNETAGPAVEKEGSSLPDDQRSATAKSEGRSIVARDTLHGRCLLDLRWKGMSSQIMLKASDADEPVMGRGKSAGVVEVLAKSKQRGGNKSARKGDATKGGGQGEVKSAGPAGKSADSKESVQVRGKGKDKAVDEDVEESGETSDESGDDDTGDEPYIYTEARQKKEVKSKLGITRYLETGGNARLKYGLRAHARERASHARRAGTSCYGLAFDCLVSRQKMVKCIYHRLVDKTTRKRDQPGQVLLGVPYPPMTSKDLKTLDGVMVNGYKLPVNTRGEAYCHCGCRLDDAVWGFFLWKSGRIEYNGDGHGYEVDRKPPTPAQRNFEITRLKNLGFELEDMWTHELVLGVYRELTPKQIFQRCVGRLLVKMKPALLLNGGVPEELDFTVAGGLFTMDDSDEAKLEENDG</sequence>
<keyword evidence="1" id="KW-0175">Coiled coil</keyword>
<name>A0ABR3ELS6_9AGAR</name>
<organism evidence="3 4">
    <name type="scientific">Marasmius crinis-equi</name>
    <dbReference type="NCBI Taxonomy" id="585013"/>
    <lineage>
        <taxon>Eukaryota</taxon>
        <taxon>Fungi</taxon>
        <taxon>Dikarya</taxon>
        <taxon>Basidiomycota</taxon>
        <taxon>Agaricomycotina</taxon>
        <taxon>Agaricomycetes</taxon>
        <taxon>Agaricomycetidae</taxon>
        <taxon>Agaricales</taxon>
        <taxon>Marasmiineae</taxon>
        <taxon>Marasmiaceae</taxon>
        <taxon>Marasmius</taxon>
    </lineage>
</organism>
<evidence type="ECO:0000313" key="4">
    <source>
        <dbReference type="Proteomes" id="UP001465976"/>
    </source>
</evidence>
<feature type="coiled-coil region" evidence="1">
    <location>
        <begin position="18"/>
        <end position="52"/>
    </location>
</feature>
<feature type="region of interest" description="Disordered" evidence="2">
    <location>
        <begin position="265"/>
        <end position="341"/>
    </location>
</feature>
<feature type="region of interest" description="Disordered" evidence="2">
    <location>
        <begin position="90"/>
        <end position="222"/>
    </location>
</feature>
<evidence type="ECO:0000256" key="1">
    <source>
        <dbReference type="SAM" id="Coils"/>
    </source>
</evidence>
<evidence type="ECO:0000313" key="3">
    <source>
        <dbReference type="EMBL" id="KAL0563834.1"/>
    </source>
</evidence>
<feature type="compositionally biased region" description="Basic and acidic residues" evidence="2">
    <location>
        <begin position="195"/>
        <end position="207"/>
    </location>
</feature>
<feature type="compositionally biased region" description="Acidic residues" evidence="2">
    <location>
        <begin position="108"/>
        <end position="126"/>
    </location>
</feature>
<evidence type="ECO:0000256" key="2">
    <source>
        <dbReference type="SAM" id="MobiDB-lite"/>
    </source>
</evidence>
<proteinExistence type="predicted"/>